<gene>
    <name evidence="3" type="ORF">ABDJ85_14915</name>
</gene>
<evidence type="ECO:0000259" key="2">
    <source>
        <dbReference type="PROSITE" id="PS50943"/>
    </source>
</evidence>
<dbReference type="SUPFAM" id="SSF47413">
    <property type="entry name" value="lambda repressor-like DNA-binding domains"/>
    <property type="match status" value="1"/>
</dbReference>
<protein>
    <submittedName>
        <fullName evidence="3">Helix-turn-helix transcriptional regulator</fullName>
    </submittedName>
</protein>
<dbReference type="Proteomes" id="UP001495147">
    <property type="component" value="Unassembled WGS sequence"/>
</dbReference>
<keyword evidence="4" id="KW-1185">Reference proteome</keyword>
<feature type="region of interest" description="Disordered" evidence="1">
    <location>
        <begin position="85"/>
        <end position="108"/>
    </location>
</feature>
<comment type="caution">
    <text evidence="3">The sequence shown here is derived from an EMBL/GenBank/DDBJ whole genome shotgun (WGS) entry which is preliminary data.</text>
</comment>
<reference evidence="3 4" key="1">
    <citation type="submission" date="2024-05" db="EMBL/GenBank/DDBJ databases">
        <title>Roseateles sp. DJS-2-20 16S ribosomal RNA gene Genome sequencing and assembly.</title>
        <authorList>
            <person name="Woo H."/>
        </authorList>
    </citation>
    <scope>NUCLEOTIDE SEQUENCE [LARGE SCALE GENOMIC DNA]</scope>
    <source>
        <strain evidence="3 4">DJS-2-20</strain>
    </source>
</reference>
<evidence type="ECO:0000256" key="1">
    <source>
        <dbReference type="SAM" id="MobiDB-lite"/>
    </source>
</evidence>
<name>A0ABV0G4V5_9BURK</name>
<dbReference type="PROSITE" id="PS50943">
    <property type="entry name" value="HTH_CROC1"/>
    <property type="match status" value="1"/>
</dbReference>
<dbReference type="InterPro" id="IPR010982">
    <property type="entry name" value="Lambda_DNA-bd_dom_sf"/>
</dbReference>
<evidence type="ECO:0000313" key="3">
    <source>
        <dbReference type="EMBL" id="MEO3692768.1"/>
    </source>
</evidence>
<accession>A0ABV0G4V5</accession>
<dbReference type="InterPro" id="IPR001387">
    <property type="entry name" value="Cro/C1-type_HTH"/>
</dbReference>
<dbReference type="SMART" id="SM00530">
    <property type="entry name" value="HTH_XRE"/>
    <property type="match status" value="1"/>
</dbReference>
<dbReference type="EMBL" id="JBDPZD010000004">
    <property type="protein sequence ID" value="MEO3692768.1"/>
    <property type="molecule type" value="Genomic_DNA"/>
</dbReference>
<dbReference type="RefSeq" id="WP_347705583.1">
    <property type="nucleotide sequence ID" value="NZ_JBDPZD010000004.1"/>
</dbReference>
<dbReference type="Gene3D" id="1.10.260.40">
    <property type="entry name" value="lambda repressor-like DNA-binding domains"/>
    <property type="match status" value="1"/>
</dbReference>
<organism evidence="3 4">
    <name type="scientific">Roseateles paludis</name>
    <dbReference type="NCBI Taxonomy" id="3145238"/>
    <lineage>
        <taxon>Bacteria</taxon>
        <taxon>Pseudomonadati</taxon>
        <taxon>Pseudomonadota</taxon>
        <taxon>Betaproteobacteria</taxon>
        <taxon>Burkholderiales</taxon>
        <taxon>Sphaerotilaceae</taxon>
        <taxon>Roseateles</taxon>
    </lineage>
</organism>
<dbReference type="CDD" id="cd00093">
    <property type="entry name" value="HTH_XRE"/>
    <property type="match status" value="1"/>
</dbReference>
<feature type="domain" description="HTH cro/C1-type" evidence="2">
    <location>
        <begin position="11"/>
        <end position="64"/>
    </location>
</feature>
<proteinExistence type="predicted"/>
<feature type="compositionally biased region" description="Basic residues" evidence="1">
    <location>
        <begin position="99"/>
        <end position="108"/>
    </location>
</feature>
<evidence type="ECO:0000313" key="4">
    <source>
        <dbReference type="Proteomes" id="UP001495147"/>
    </source>
</evidence>
<dbReference type="Pfam" id="PF13560">
    <property type="entry name" value="HTH_31"/>
    <property type="match status" value="1"/>
</dbReference>
<sequence>MAASVELGEQLSLLRKAAGLSMEALASQAGVSRMTVQRIEAGADVRLQTLQDLLRVLGLELMLVPTALRPELQSFIQGQGKLIGQPVGVEAPPSAVDRLRKRSQPGSS</sequence>